<keyword evidence="1" id="KW-0472">Membrane</keyword>
<proteinExistence type="predicted"/>
<name>A0A9D5AD86_PEA</name>
<evidence type="ECO:0000313" key="3">
    <source>
        <dbReference type="Proteomes" id="UP001058974"/>
    </source>
</evidence>
<dbReference type="Proteomes" id="UP001058974">
    <property type="component" value="Chromosome 5"/>
</dbReference>
<dbReference type="InterPro" id="IPR009049">
    <property type="entry name" value="Argininosuccinate_lyase"/>
</dbReference>
<dbReference type="GO" id="GO:0042450">
    <property type="term" value="P:L-arginine biosynthetic process via ornithine"/>
    <property type="evidence" value="ECO:0007669"/>
    <property type="project" value="InterPro"/>
</dbReference>
<dbReference type="GO" id="GO:0005829">
    <property type="term" value="C:cytosol"/>
    <property type="evidence" value="ECO:0007669"/>
    <property type="project" value="TreeGrafter"/>
</dbReference>
<accession>A0A9D5AD86</accession>
<feature type="transmembrane region" description="Helical" evidence="1">
    <location>
        <begin position="116"/>
        <end position="141"/>
    </location>
</feature>
<dbReference type="AlphaFoldDB" id="A0A9D5AD86"/>
<dbReference type="EMBL" id="JAMSHJ010000005">
    <property type="protein sequence ID" value="KAI5403914.1"/>
    <property type="molecule type" value="Genomic_DNA"/>
</dbReference>
<keyword evidence="1" id="KW-0812">Transmembrane</keyword>
<organism evidence="2 3">
    <name type="scientific">Pisum sativum</name>
    <name type="common">Garden pea</name>
    <name type="synonym">Lathyrus oleraceus</name>
    <dbReference type="NCBI Taxonomy" id="3888"/>
    <lineage>
        <taxon>Eukaryota</taxon>
        <taxon>Viridiplantae</taxon>
        <taxon>Streptophyta</taxon>
        <taxon>Embryophyta</taxon>
        <taxon>Tracheophyta</taxon>
        <taxon>Spermatophyta</taxon>
        <taxon>Magnoliopsida</taxon>
        <taxon>eudicotyledons</taxon>
        <taxon>Gunneridae</taxon>
        <taxon>Pentapetalae</taxon>
        <taxon>rosids</taxon>
        <taxon>fabids</taxon>
        <taxon>Fabales</taxon>
        <taxon>Fabaceae</taxon>
        <taxon>Papilionoideae</taxon>
        <taxon>50 kb inversion clade</taxon>
        <taxon>NPAAA clade</taxon>
        <taxon>Hologalegina</taxon>
        <taxon>IRL clade</taxon>
        <taxon>Fabeae</taxon>
        <taxon>Lathyrus</taxon>
    </lineage>
</organism>
<dbReference type="Gene3D" id="1.20.200.10">
    <property type="entry name" value="Fumarase/aspartase (Central domain)"/>
    <property type="match status" value="1"/>
</dbReference>
<dbReference type="PANTHER" id="PTHR43814">
    <property type="entry name" value="ARGININOSUCCINATE LYASE"/>
    <property type="match status" value="1"/>
</dbReference>
<dbReference type="SUPFAM" id="SSF48557">
    <property type="entry name" value="L-aspartase-like"/>
    <property type="match status" value="1"/>
</dbReference>
<comment type="caution">
    <text evidence="2">The sequence shown here is derived from an EMBL/GenBank/DDBJ whole genome shotgun (WGS) entry which is preliminary data.</text>
</comment>
<sequence>MLTFVVGFQELPRWLFGGKRLFLPLLFPLLFWIFLLNFFIGSSDHSIGTKACKVTCIERDAGCLIDCRARMKFSPLGACALAGTGLPIDRFMISDALGFIAPMRNRKDAKVNCRRIATWISCIADILLLLQVVMVLSVRIVEHWLNGSDDLVFLF</sequence>
<keyword evidence="1" id="KW-1133">Transmembrane helix</keyword>
<reference evidence="2 3" key="1">
    <citation type="journal article" date="2022" name="Nat. Genet.">
        <title>Improved pea reference genome and pan-genome highlight genomic features and evolutionary characteristics.</title>
        <authorList>
            <person name="Yang T."/>
            <person name="Liu R."/>
            <person name="Luo Y."/>
            <person name="Hu S."/>
            <person name="Wang D."/>
            <person name="Wang C."/>
            <person name="Pandey M.K."/>
            <person name="Ge S."/>
            <person name="Xu Q."/>
            <person name="Li N."/>
            <person name="Li G."/>
            <person name="Huang Y."/>
            <person name="Saxena R.K."/>
            <person name="Ji Y."/>
            <person name="Li M."/>
            <person name="Yan X."/>
            <person name="He Y."/>
            <person name="Liu Y."/>
            <person name="Wang X."/>
            <person name="Xiang C."/>
            <person name="Varshney R.K."/>
            <person name="Ding H."/>
            <person name="Gao S."/>
            <person name="Zong X."/>
        </authorList>
    </citation>
    <scope>NUCLEOTIDE SEQUENCE [LARGE SCALE GENOMIC DNA]</scope>
    <source>
        <strain evidence="2 3">cv. Zhongwan 6</strain>
    </source>
</reference>
<feature type="transmembrane region" description="Helical" evidence="1">
    <location>
        <begin position="21"/>
        <end position="40"/>
    </location>
</feature>
<evidence type="ECO:0000313" key="2">
    <source>
        <dbReference type="EMBL" id="KAI5403914.1"/>
    </source>
</evidence>
<dbReference type="GO" id="GO:0004056">
    <property type="term" value="F:argininosuccinate lyase activity"/>
    <property type="evidence" value="ECO:0007669"/>
    <property type="project" value="InterPro"/>
</dbReference>
<dbReference type="PANTHER" id="PTHR43814:SF1">
    <property type="entry name" value="ARGININOSUCCINATE LYASE"/>
    <property type="match status" value="1"/>
</dbReference>
<protein>
    <submittedName>
        <fullName evidence="2">Uncharacterized protein</fullName>
    </submittedName>
</protein>
<dbReference type="InterPro" id="IPR008948">
    <property type="entry name" value="L-Aspartase-like"/>
</dbReference>
<gene>
    <name evidence="2" type="ORF">KIW84_051169</name>
</gene>
<dbReference type="Gramene" id="Psat05G0116900-T1">
    <property type="protein sequence ID" value="KAI5403914.1"/>
    <property type="gene ID" value="KIW84_051169"/>
</dbReference>
<keyword evidence="3" id="KW-1185">Reference proteome</keyword>
<evidence type="ECO:0000256" key="1">
    <source>
        <dbReference type="SAM" id="Phobius"/>
    </source>
</evidence>